<evidence type="ECO:0000313" key="15">
    <source>
        <dbReference type="Proteomes" id="UP001310692"/>
    </source>
</evidence>
<keyword evidence="8 13" id="KW-0812">Transmembrane</keyword>
<keyword evidence="7" id="KW-1003">Cell membrane</keyword>
<evidence type="ECO:0000256" key="10">
    <source>
        <dbReference type="ARBA" id="ARBA00022989"/>
    </source>
</evidence>
<comment type="subcellular location">
    <subcellularLocation>
        <location evidence="2">Cell membrane</location>
        <topology evidence="2">Single-pass membrane protein</topology>
    </subcellularLocation>
</comment>
<dbReference type="PANTHER" id="PTHR33909:SF1">
    <property type="entry name" value="SEC TRANSLOCON ACCESSORY COMPLEX SUBUNIT YAJC"/>
    <property type="match status" value="1"/>
</dbReference>
<evidence type="ECO:0000256" key="5">
    <source>
        <dbReference type="ARBA" id="ARBA00014962"/>
    </source>
</evidence>
<evidence type="ECO:0000256" key="11">
    <source>
        <dbReference type="ARBA" id="ARBA00023010"/>
    </source>
</evidence>
<dbReference type="Proteomes" id="UP001310692">
    <property type="component" value="Unassembled WGS sequence"/>
</dbReference>
<gene>
    <name evidence="14" type="primary">yajC</name>
    <name evidence="14" type="ORF">V0U35_13180</name>
</gene>
<comment type="subunit">
    <text evidence="4">Part of the SecDF-YidC-YajC translocase complex. The SecDF-YidC-YajC translocase forms a supercomplex with SecYEG, called the holo-translocon (HTL).</text>
</comment>
<organism evidence="14 15">
    <name type="scientific">Hyphobacterium marinum</name>
    <dbReference type="NCBI Taxonomy" id="3116574"/>
    <lineage>
        <taxon>Bacteria</taxon>
        <taxon>Pseudomonadati</taxon>
        <taxon>Pseudomonadota</taxon>
        <taxon>Alphaproteobacteria</taxon>
        <taxon>Maricaulales</taxon>
        <taxon>Maricaulaceae</taxon>
        <taxon>Hyphobacterium</taxon>
    </lineage>
</organism>
<dbReference type="RefSeq" id="WP_330197199.1">
    <property type="nucleotide sequence ID" value="NZ_JAZDRO010000007.1"/>
</dbReference>
<evidence type="ECO:0000256" key="6">
    <source>
        <dbReference type="ARBA" id="ARBA00022448"/>
    </source>
</evidence>
<reference evidence="14 15" key="1">
    <citation type="submission" date="2024-01" db="EMBL/GenBank/DDBJ databases">
        <title>Hyphobacterium bacterium isolated from marine sediment.</title>
        <authorList>
            <person name="Zhao S."/>
        </authorList>
    </citation>
    <scope>NUCLEOTIDE SEQUENCE [LARGE SCALE GENOMIC DNA]</scope>
    <source>
        <strain evidence="14 15">Y60-23</strain>
    </source>
</reference>
<keyword evidence="11" id="KW-0811">Translocation</keyword>
<name>A0ABU7M1T1_9PROT</name>
<comment type="similarity">
    <text evidence="3">Belongs to the YajC family.</text>
</comment>
<dbReference type="InterPro" id="IPR003849">
    <property type="entry name" value="Preprotein_translocase_YajC"/>
</dbReference>
<evidence type="ECO:0000256" key="9">
    <source>
        <dbReference type="ARBA" id="ARBA00022927"/>
    </source>
</evidence>
<comment type="function">
    <text evidence="1">The SecYEG-SecDF-YajC-YidC holo-translocon (HTL) protein secretase/insertase is a supercomplex required for protein secretion, insertion of proteins into membranes, and assembly of membrane protein complexes. While the SecYEG complex is essential for assembly of a number of proteins and complexes, the SecDF-YajC-YidC subcomplex facilitates these functions.</text>
</comment>
<evidence type="ECO:0000313" key="14">
    <source>
        <dbReference type="EMBL" id="MEE2567631.1"/>
    </source>
</evidence>
<dbReference type="PANTHER" id="PTHR33909">
    <property type="entry name" value="SEC TRANSLOCON ACCESSORY COMPLEX SUBUNIT YAJC"/>
    <property type="match status" value="1"/>
</dbReference>
<evidence type="ECO:0000256" key="13">
    <source>
        <dbReference type="SAM" id="Phobius"/>
    </source>
</evidence>
<keyword evidence="10 13" id="KW-1133">Transmembrane helix</keyword>
<accession>A0ABU7M1T1</accession>
<evidence type="ECO:0000256" key="1">
    <source>
        <dbReference type="ARBA" id="ARBA00002061"/>
    </source>
</evidence>
<keyword evidence="6" id="KW-0813">Transport</keyword>
<evidence type="ECO:0000256" key="12">
    <source>
        <dbReference type="ARBA" id="ARBA00023136"/>
    </source>
</evidence>
<comment type="caution">
    <text evidence="14">The sequence shown here is derived from an EMBL/GenBank/DDBJ whole genome shotgun (WGS) entry which is preliminary data.</text>
</comment>
<feature type="transmembrane region" description="Helical" evidence="13">
    <location>
        <begin position="22"/>
        <end position="41"/>
    </location>
</feature>
<dbReference type="SMART" id="SM01323">
    <property type="entry name" value="YajC"/>
    <property type="match status" value="1"/>
</dbReference>
<dbReference type="NCBIfam" id="TIGR00739">
    <property type="entry name" value="yajC"/>
    <property type="match status" value="1"/>
</dbReference>
<evidence type="ECO:0000256" key="2">
    <source>
        <dbReference type="ARBA" id="ARBA00004162"/>
    </source>
</evidence>
<keyword evidence="9" id="KW-0653">Protein transport</keyword>
<dbReference type="Pfam" id="PF02699">
    <property type="entry name" value="YajC"/>
    <property type="match status" value="1"/>
</dbReference>
<protein>
    <recommendedName>
        <fullName evidence="5">Sec translocon accessory complex subunit YajC</fullName>
    </recommendedName>
</protein>
<keyword evidence="15" id="KW-1185">Reference proteome</keyword>
<sequence length="121" mass="12956">MFEATAYAASGGAAAGGGMEGLLLQLPMFALIIAVFYFLLIRPQQKRMKEHRAMVEAVTRGDEVVTQGGMIGKVTKVTDTEVTLEIAKDIKVQVLKATLADVRSRTAPKAANDTKTTVTKS</sequence>
<evidence type="ECO:0000256" key="4">
    <source>
        <dbReference type="ARBA" id="ARBA00011718"/>
    </source>
</evidence>
<dbReference type="EMBL" id="JAZDRO010000007">
    <property type="protein sequence ID" value="MEE2567631.1"/>
    <property type="molecule type" value="Genomic_DNA"/>
</dbReference>
<evidence type="ECO:0000256" key="7">
    <source>
        <dbReference type="ARBA" id="ARBA00022475"/>
    </source>
</evidence>
<proteinExistence type="inferred from homology"/>
<keyword evidence="12 13" id="KW-0472">Membrane</keyword>
<evidence type="ECO:0000256" key="3">
    <source>
        <dbReference type="ARBA" id="ARBA00006742"/>
    </source>
</evidence>
<dbReference type="PRINTS" id="PR01853">
    <property type="entry name" value="YAJCTRNLCASE"/>
</dbReference>
<evidence type="ECO:0000256" key="8">
    <source>
        <dbReference type="ARBA" id="ARBA00022692"/>
    </source>
</evidence>